<feature type="chain" id="PRO_5015358205" evidence="1">
    <location>
        <begin position="26"/>
        <end position="72"/>
    </location>
</feature>
<organism evidence="2">
    <name type="scientific">Ornithodoros turicata</name>
    <dbReference type="NCBI Taxonomy" id="34597"/>
    <lineage>
        <taxon>Eukaryota</taxon>
        <taxon>Metazoa</taxon>
        <taxon>Ecdysozoa</taxon>
        <taxon>Arthropoda</taxon>
        <taxon>Chelicerata</taxon>
        <taxon>Arachnida</taxon>
        <taxon>Acari</taxon>
        <taxon>Parasitiformes</taxon>
        <taxon>Ixodida</taxon>
        <taxon>Ixodoidea</taxon>
        <taxon>Argasidae</taxon>
        <taxon>Ornithodorinae</taxon>
        <taxon>Ornithodoros</taxon>
    </lineage>
</organism>
<evidence type="ECO:0000256" key="1">
    <source>
        <dbReference type="SAM" id="SignalP"/>
    </source>
</evidence>
<feature type="signal peptide" evidence="1">
    <location>
        <begin position="1"/>
        <end position="25"/>
    </location>
</feature>
<dbReference type="EMBL" id="GGLE01000807">
    <property type="protein sequence ID" value="MBY04933.1"/>
    <property type="molecule type" value="Transcribed_RNA"/>
</dbReference>
<accession>A0A2R5L629</accession>
<name>A0A2R5L629_9ACAR</name>
<proteinExistence type="predicted"/>
<sequence>MKLFMIGTLVALVTVVHMYGGGTQGAAVEEPMLEERGAPCGSHLPCTSNRQCGHNCFCRMDSGYPPVPRCQT</sequence>
<protein>
    <submittedName>
        <fullName evidence="2">Putative salivary secreted protein</fullName>
    </submittedName>
</protein>
<evidence type="ECO:0000313" key="2">
    <source>
        <dbReference type="EMBL" id="MBY04933.1"/>
    </source>
</evidence>
<dbReference type="AlphaFoldDB" id="A0A2R5L629"/>
<keyword evidence="1" id="KW-0732">Signal</keyword>
<reference evidence="2" key="1">
    <citation type="submission" date="2018-03" db="EMBL/GenBank/DDBJ databases">
        <title>The relapsing fever spirochete Borrelia turicatae persists in the highly oxidative environment of its soft-bodied tick vector.</title>
        <authorList>
            <person name="Bourret T.J."/>
            <person name="Boyle W.K."/>
            <person name="Valenzuela J.G."/>
            <person name="Oliveira F."/>
            <person name="Lopez J.E."/>
        </authorList>
    </citation>
    <scope>NUCLEOTIDE SEQUENCE</scope>
    <source>
        <strain evidence="2">Kansas strain/isolate</strain>
        <tissue evidence="2">Salivary glands</tissue>
    </source>
</reference>